<evidence type="ECO:0000313" key="2">
    <source>
        <dbReference type="Proteomes" id="UP000030661"/>
    </source>
</evidence>
<dbReference type="Proteomes" id="UP000030661">
    <property type="component" value="Unassembled WGS sequence"/>
</dbReference>
<organism evidence="1">
    <name type="scientific">Vecturithrix granuli</name>
    <dbReference type="NCBI Taxonomy" id="1499967"/>
    <lineage>
        <taxon>Bacteria</taxon>
        <taxon>Candidatus Moduliflexota</taxon>
        <taxon>Candidatus Vecturitrichia</taxon>
        <taxon>Candidatus Vecturitrichales</taxon>
        <taxon>Candidatus Vecturitrichaceae</taxon>
        <taxon>Candidatus Vecturithrix</taxon>
    </lineage>
</organism>
<dbReference type="HOGENOM" id="CLU_151247_4_1_0"/>
<accession>A0A081C3T2</accession>
<dbReference type="InterPro" id="IPR052226">
    <property type="entry name" value="UPF0332_toxin"/>
</dbReference>
<protein>
    <submittedName>
        <fullName evidence="1">Uncharacterized protein</fullName>
    </submittedName>
</protein>
<dbReference type="PANTHER" id="PTHR36565">
    <property type="entry name" value="UPF0332 PROTEIN TM_1000"/>
    <property type="match status" value="1"/>
</dbReference>
<name>A0A081C3T2_VECG1</name>
<sequence length="84" mass="9762">MLSALAVQYDFHTSKHQQLIGWFNKNFVKEGKIAPKYTKIINDAYENRSSGDYGVFVSFAKDDVAEMLMDMKDFLTRIEQYILS</sequence>
<proteinExistence type="predicted"/>
<dbReference type="STRING" id="1499967.U27_06214"/>
<dbReference type="Gene3D" id="1.20.120.330">
    <property type="entry name" value="Nucleotidyltransferases domain 2"/>
    <property type="match status" value="1"/>
</dbReference>
<evidence type="ECO:0000313" key="1">
    <source>
        <dbReference type="EMBL" id="GAK59237.1"/>
    </source>
</evidence>
<dbReference type="AlphaFoldDB" id="A0A081C3T2"/>
<dbReference type="PANTHER" id="PTHR36565:SF1">
    <property type="entry name" value="UPF0332 PROTEIN TM_1000"/>
    <property type="match status" value="1"/>
</dbReference>
<keyword evidence="2" id="KW-1185">Reference proteome</keyword>
<dbReference type="EMBL" id="DF820469">
    <property type="protein sequence ID" value="GAK59237.1"/>
    <property type="molecule type" value="Genomic_DNA"/>
</dbReference>
<reference evidence="1" key="1">
    <citation type="journal article" date="2015" name="PeerJ">
        <title>First genomic representation of candidate bacterial phylum KSB3 points to enhanced environmental sensing as a trigger of wastewater bulking.</title>
        <authorList>
            <person name="Sekiguchi Y."/>
            <person name="Ohashi A."/>
            <person name="Parks D.H."/>
            <person name="Yamauchi T."/>
            <person name="Tyson G.W."/>
            <person name="Hugenholtz P."/>
        </authorList>
    </citation>
    <scope>NUCLEOTIDE SEQUENCE [LARGE SCALE GENOMIC DNA]</scope>
</reference>
<gene>
    <name evidence="1" type="ORF">U27_06214</name>
</gene>